<accession>A0A840A663</accession>
<evidence type="ECO:0000259" key="1">
    <source>
        <dbReference type="Pfam" id="PF17194"/>
    </source>
</evidence>
<dbReference type="InterPro" id="IPR033455">
    <property type="entry name" value="AbiEi_3_N"/>
</dbReference>
<keyword evidence="3" id="KW-1185">Reference proteome</keyword>
<feature type="domain" description="Transcriptional regulator AbiEi antitoxin N-terminal" evidence="1">
    <location>
        <begin position="1"/>
        <end position="97"/>
    </location>
</feature>
<evidence type="ECO:0000313" key="2">
    <source>
        <dbReference type="EMBL" id="MBB3892842.1"/>
    </source>
</evidence>
<dbReference type="Proteomes" id="UP000530564">
    <property type="component" value="Unassembled WGS sequence"/>
</dbReference>
<reference evidence="2 3" key="1">
    <citation type="submission" date="2020-08" db="EMBL/GenBank/DDBJ databases">
        <title>Genomic Encyclopedia of Type Strains, Phase IV (KMG-IV): sequencing the most valuable type-strain genomes for metagenomic binning, comparative biology and taxonomic classification.</title>
        <authorList>
            <person name="Goeker M."/>
        </authorList>
    </citation>
    <scope>NUCLEOTIDE SEQUENCE [LARGE SCALE GENOMIC DNA]</scope>
    <source>
        <strain evidence="2 3">DSM 21793</strain>
    </source>
</reference>
<dbReference type="InterPro" id="IPR021561">
    <property type="entry name" value="AbiEi_3"/>
</dbReference>
<proteinExistence type="predicted"/>
<dbReference type="Pfam" id="PF11459">
    <property type="entry name" value="AbiEi_3"/>
    <property type="match status" value="1"/>
</dbReference>
<dbReference type="EMBL" id="JACIDK010000006">
    <property type="protein sequence ID" value="MBB3892842.1"/>
    <property type="molecule type" value="Genomic_DNA"/>
</dbReference>
<protein>
    <recommendedName>
        <fullName evidence="1">Transcriptional regulator AbiEi antitoxin N-terminal domain-containing protein</fullName>
    </recommendedName>
</protein>
<dbReference type="Pfam" id="PF17194">
    <property type="entry name" value="AbiEi_3_N"/>
    <property type="match status" value="1"/>
</dbReference>
<evidence type="ECO:0000313" key="3">
    <source>
        <dbReference type="Proteomes" id="UP000530564"/>
    </source>
</evidence>
<name>A0A840A663_9CAUL</name>
<dbReference type="AlphaFoldDB" id="A0A840A663"/>
<organism evidence="2 3">
    <name type="scientific">Phenylobacterium haematophilum</name>
    <dbReference type="NCBI Taxonomy" id="98513"/>
    <lineage>
        <taxon>Bacteria</taxon>
        <taxon>Pseudomonadati</taxon>
        <taxon>Pseudomonadota</taxon>
        <taxon>Alphaproteobacteria</taxon>
        <taxon>Caulobacterales</taxon>
        <taxon>Caulobacteraceae</taxon>
        <taxon>Phenylobacterium</taxon>
    </lineage>
</organism>
<gene>
    <name evidence="2" type="ORF">GGQ61_003580</name>
</gene>
<dbReference type="RefSeq" id="WP_183775785.1">
    <property type="nucleotide sequence ID" value="NZ_JACIDK010000006.1"/>
</dbReference>
<sequence length="269" mass="29347">MDSKLNQLQSLLPAGLLVDGGWLSRHGYYSSLVAKYVRGGWLEQPTRGAYRRAGVAPGGGEDDWATVVVSLQRLAPPLYAVGGRTALELLGFTHYLAAGGPQELNLYGARPPPVWARRLIGPRLAFHRARLFEADPLLATDPSPEALALHLRHPDQDGMAGLLQVSTAERAFLELLDAVPQAASFHEADALVEGLTTLSPLRLSALLAACRSVKVKRLALWFADRHDMAWAKRLDRGRIDLGQGKRVLAPGGRLDRTYRITVPRDLVSS</sequence>
<comment type="caution">
    <text evidence="2">The sequence shown here is derived from an EMBL/GenBank/DDBJ whole genome shotgun (WGS) entry which is preliminary data.</text>
</comment>